<dbReference type="InterPro" id="IPR044929">
    <property type="entry name" value="DNA/RNA_non-sp_Endonuclease_sf"/>
</dbReference>
<evidence type="ECO:0000313" key="14">
    <source>
        <dbReference type="EMBL" id="QFQ12222.1"/>
    </source>
</evidence>
<comment type="similarity">
    <text evidence="2 10">Belongs to the DNA/RNA non-specific endonuclease family.</text>
</comment>
<dbReference type="Proteomes" id="UP000249375">
    <property type="component" value="Chromosome"/>
</dbReference>
<feature type="chain" id="PRO_5024327019" description="Endonuclease" evidence="11">
    <location>
        <begin position="29"/>
        <end position="277"/>
    </location>
</feature>
<dbReference type="PANTHER" id="PTHR13966:SF5">
    <property type="entry name" value="ENDONUCLEASE G, MITOCHONDRIAL"/>
    <property type="match status" value="1"/>
</dbReference>
<dbReference type="InterPro" id="IPR018524">
    <property type="entry name" value="DNA/RNA_endonuclease_AS"/>
</dbReference>
<evidence type="ECO:0000256" key="10">
    <source>
        <dbReference type="RuleBase" id="RU366055"/>
    </source>
</evidence>
<keyword evidence="15" id="KW-1185">Reference proteome</keyword>
<evidence type="ECO:0000256" key="1">
    <source>
        <dbReference type="ARBA" id="ARBA00001946"/>
    </source>
</evidence>
<feature type="domain" description="DNA/RNA non-specific endonuclease/pyrophosphatase/phosphodiesterase" evidence="13">
    <location>
        <begin position="72"/>
        <end position="265"/>
    </location>
</feature>
<accession>A0A5P8E5L0</accession>
<dbReference type="GO" id="GO:0016787">
    <property type="term" value="F:hydrolase activity"/>
    <property type="evidence" value="ECO:0007669"/>
    <property type="project" value="UniProtKB-KW"/>
</dbReference>
<feature type="binding site" evidence="9">
    <location>
        <position position="165"/>
    </location>
    <ligand>
        <name>Mg(2+)</name>
        <dbReference type="ChEBI" id="CHEBI:18420"/>
        <note>catalytic</note>
    </ligand>
</feature>
<feature type="domain" description="ENPP1-3/EXOG-like endonuclease/phosphodiesterase" evidence="12">
    <location>
        <begin position="73"/>
        <end position="265"/>
    </location>
</feature>
<name>A0A5P8E5L0_9BACT</name>
<comment type="cofactor">
    <cofactor evidence="1 10">
        <name>Mg(2+)</name>
        <dbReference type="ChEBI" id="CHEBI:18420"/>
    </cofactor>
</comment>
<dbReference type="EC" id="3.1.30.-" evidence="10"/>
<dbReference type="Gene3D" id="3.40.570.10">
    <property type="entry name" value="Extracellular Endonuclease, subunit A"/>
    <property type="match status" value="1"/>
</dbReference>
<proteinExistence type="inferred from homology"/>
<evidence type="ECO:0000259" key="13">
    <source>
        <dbReference type="SMART" id="SM00892"/>
    </source>
</evidence>
<dbReference type="EMBL" id="CP033459">
    <property type="protein sequence ID" value="QFQ12222.1"/>
    <property type="molecule type" value="Genomic_DNA"/>
</dbReference>
<dbReference type="InterPro" id="IPR044925">
    <property type="entry name" value="His-Me_finger_sf"/>
</dbReference>
<dbReference type="SMART" id="SM00892">
    <property type="entry name" value="Endonuclease_NS"/>
    <property type="match status" value="1"/>
</dbReference>
<dbReference type="PANTHER" id="PTHR13966">
    <property type="entry name" value="ENDONUCLEASE RELATED"/>
    <property type="match status" value="1"/>
</dbReference>
<evidence type="ECO:0000256" key="2">
    <source>
        <dbReference type="ARBA" id="ARBA00010052"/>
    </source>
</evidence>
<evidence type="ECO:0000256" key="11">
    <source>
        <dbReference type="SAM" id="SignalP"/>
    </source>
</evidence>
<evidence type="ECO:0000256" key="6">
    <source>
        <dbReference type="ARBA" id="ARBA00022801"/>
    </source>
</evidence>
<feature type="signal peptide" evidence="11">
    <location>
        <begin position="1"/>
        <end position="28"/>
    </location>
</feature>
<dbReference type="InterPro" id="IPR020821">
    <property type="entry name" value="ENPP1-3/EXOG-like_nuc-like"/>
</dbReference>
<evidence type="ECO:0000259" key="12">
    <source>
        <dbReference type="SMART" id="SM00477"/>
    </source>
</evidence>
<evidence type="ECO:0000256" key="7">
    <source>
        <dbReference type="ARBA" id="ARBA00022842"/>
    </source>
</evidence>
<dbReference type="SUPFAM" id="SSF54060">
    <property type="entry name" value="His-Me finger endonucleases"/>
    <property type="match status" value="1"/>
</dbReference>
<dbReference type="GO" id="GO:0003676">
    <property type="term" value="F:nucleic acid binding"/>
    <property type="evidence" value="ECO:0007669"/>
    <property type="project" value="InterPro"/>
</dbReference>
<dbReference type="Pfam" id="PF01223">
    <property type="entry name" value="Endonuclease_NS"/>
    <property type="match status" value="1"/>
</dbReference>
<evidence type="ECO:0000256" key="8">
    <source>
        <dbReference type="PIRSR" id="PIRSR640255-1"/>
    </source>
</evidence>
<dbReference type="InterPro" id="IPR001604">
    <property type="entry name" value="Endo_G_ENPP1-like_dom"/>
</dbReference>
<gene>
    <name evidence="14" type="ORF">C7Y71_003850</name>
</gene>
<evidence type="ECO:0000256" key="3">
    <source>
        <dbReference type="ARBA" id="ARBA00022722"/>
    </source>
</evidence>
<keyword evidence="3 10" id="KW-0540">Nuclease</keyword>
<dbReference type="PROSITE" id="PS01070">
    <property type="entry name" value="NUCLEASE_NON_SPEC"/>
    <property type="match status" value="1"/>
</dbReference>
<evidence type="ECO:0000256" key="9">
    <source>
        <dbReference type="PIRSR" id="PIRSR640255-2"/>
    </source>
</evidence>
<feature type="active site" description="Proton acceptor" evidence="8">
    <location>
        <position position="134"/>
    </location>
</feature>
<dbReference type="KEGG" id="alq:C7Y71_003850"/>
<protein>
    <recommendedName>
        <fullName evidence="10">Endonuclease</fullName>
        <ecNumber evidence="10">3.1.30.-</ecNumber>
    </recommendedName>
</protein>
<evidence type="ECO:0000313" key="15">
    <source>
        <dbReference type="Proteomes" id="UP000249375"/>
    </source>
</evidence>
<keyword evidence="5 10" id="KW-0255">Endonuclease</keyword>
<dbReference type="SMART" id="SM00477">
    <property type="entry name" value="NUC"/>
    <property type="match status" value="1"/>
</dbReference>
<dbReference type="AlphaFoldDB" id="A0A5P8E5L0"/>
<keyword evidence="11" id="KW-0732">Signal</keyword>
<dbReference type="InterPro" id="IPR040255">
    <property type="entry name" value="Non-specific_endonuclease"/>
</dbReference>
<keyword evidence="4 9" id="KW-0479">Metal-binding</keyword>
<keyword evidence="6 10" id="KW-0378">Hydrolase</keyword>
<evidence type="ECO:0000256" key="4">
    <source>
        <dbReference type="ARBA" id="ARBA00022723"/>
    </source>
</evidence>
<dbReference type="GO" id="GO:0004519">
    <property type="term" value="F:endonuclease activity"/>
    <property type="evidence" value="ECO:0007669"/>
    <property type="project" value="UniProtKB-UniRule"/>
</dbReference>
<dbReference type="PROSITE" id="PS51257">
    <property type="entry name" value="PROKAR_LIPOPROTEIN"/>
    <property type="match status" value="1"/>
</dbReference>
<sequence>MPEKKKKMRKIALSTYIIAVLAATVITACDDKPKQTEKKTKSTFMQQGDNAETSGIIEMPRTRRGAKEQILKRKGYAVSYNPDWLIANWVAYEITADEAYARGERGSGFEADPDIRGRKALPRDYVRSGYDRGHLAPAGDMKWNYRAMQETFYLTNICPQNHELNSGLWNDLEQAVRRWARREGPIWVCTGPMVGKNARRVGYNGVAVPDKFFKAVCRRRNGHYQAIAYIFDNRPLPGNFQDYAISVDSLEAITGHDFFPALPDEEENRMERRTQSF</sequence>
<dbReference type="GO" id="GO:0046872">
    <property type="term" value="F:metal ion binding"/>
    <property type="evidence" value="ECO:0007669"/>
    <property type="project" value="UniProtKB-KW"/>
</dbReference>
<keyword evidence="7" id="KW-0460">Magnesium</keyword>
<organism evidence="14 15">
    <name type="scientific">Pseudoprevotella muciniphila</name>
    <dbReference type="NCBI Taxonomy" id="2133944"/>
    <lineage>
        <taxon>Bacteria</taxon>
        <taxon>Pseudomonadati</taxon>
        <taxon>Bacteroidota</taxon>
        <taxon>Bacteroidia</taxon>
        <taxon>Bacteroidales</taxon>
        <taxon>Prevotellaceae</taxon>
        <taxon>Pseudoprevotella</taxon>
    </lineage>
</organism>
<reference evidence="14 15" key="1">
    <citation type="submission" date="2018-11" db="EMBL/GenBank/DDBJ databases">
        <authorList>
            <person name="Na S.W."/>
            <person name="Baik M."/>
        </authorList>
    </citation>
    <scope>NUCLEOTIDE SEQUENCE [LARGE SCALE GENOMIC DNA]</scope>
    <source>
        <strain evidence="14 15">E39</strain>
    </source>
</reference>
<evidence type="ECO:0000256" key="5">
    <source>
        <dbReference type="ARBA" id="ARBA00022759"/>
    </source>
</evidence>
<dbReference type="CDD" id="cd00091">
    <property type="entry name" value="NUC"/>
    <property type="match status" value="1"/>
</dbReference>